<dbReference type="eggNOG" id="KOG0725">
    <property type="taxonomic scope" value="Eukaryota"/>
</dbReference>
<dbReference type="AlphaFoldDB" id="A0A177ABD4"/>
<evidence type="ECO:0000256" key="2">
    <source>
        <dbReference type="ARBA" id="ARBA00023002"/>
    </source>
</evidence>
<dbReference type="Gene3D" id="3.40.50.720">
    <property type="entry name" value="NAD(P)-binding Rossmann-like Domain"/>
    <property type="match status" value="1"/>
</dbReference>
<evidence type="ECO:0000313" key="6">
    <source>
        <dbReference type="EMBL" id="OAF58523.1"/>
    </source>
</evidence>
<evidence type="ECO:0000256" key="1">
    <source>
        <dbReference type="ARBA" id="ARBA00022857"/>
    </source>
</evidence>
<dbReference type="InterPro" id="IPR036291">
    <property type="entry name" value="NAD(P)-bd_dom_sf"/>
</dbReference>
<dbReference type="VEuPathDB" id="FungiDB:GMDG_02066"/>
<reference evidence="6" key="1">
    <citation type="submission" date="2016-03" db="EMBL/GenBank/DDBJ databases">
        <title>Updated assembly of Pseudogymnoascus destructans, the fungus causing white-nose syndrome of bats.</title>
        <authorList>
            <person name="Palmer J.M."/>
            <person name="Drees K.P."/>
            <person name="Foster J.T."/>
            <person name="Lindner D.L."/>
        </authorList>
    </citation>
    <scope>NUCLEOTIDE SEQUENCE [LARGE SCALE GENOMIC DNA]</scope>
    <source>
        <strain evidence="6">20631-21</strain>
    </source>
</reference>
<gene>
    <name evidence="6" type="ORF">VC83_05030</name>
</gene>
<dbReference type="Proteomes" id="UP000077154">
    <property type="component" value="Unassembled WGS sequence"/>
</dbReference>
<evidence type="ECO:0000256" key="3">
    <source>
        <dbReference type="ARBA" id="ARBA00026117"/>
    </source>
</evidence>
<dbReference type="GO" id="GO:0008670">
    <property type="term" value="F:2,4-dienoyl-CoA reductase (NADPH) activity"/>
    <property type="evidence" value="ECO:0007669"/>
    <property type="project" value="InterPro"/>
</dbReference>
<name>A0A177ABD4_9PEZI</name>
<dbReference type="SUPFAM" id="SSF51735">
    <property type="entry name" value="NAD(P)-binding Rossmann-fold domains"/>
    <property type="match status" value="1"/>
</dbReference>
<organism evidence="6">
    <name type="scientific">Pseudogymnoascus destructans</name>
    <dbReference type="NCBI Taxonomy" id="655981"/>
    <lineage>
        <taxon>Eukaryota</taxon>
        <taxon>Fungi</taxon>
        <taxon>Dikarya</taxon>
        <taxon>Ascomycota</taxon>
        <taxon>Pezizomycotina</taxon>
        <taxon>Leotiomycetes</taxon>
        <taxon>Thelebolales</taxon>
        <taxon>Thelebolaceae</taxon>
        <taxon>Pseudogymnoascus</taxon>
    </lineage>
</organism>
<comment type="catalytic activity">
    <reaction evidence="5">
        <text>a (2E,4Z)-dienoyl-CoA + NADPH + H(+) = a 4,5-saturated-(3E)-enoyl-CoA + NADP(+)</text>
        <dbReference type="Rhea" id="RHEA:61892"/>
        <dbReference type="ChEBI" id="CHEBI:15378"/>
        <dbReference type="ChEBI" id="CHEBI:57783"/>
        <dbReference type="ChEBI" id="CHEBI:58349"/>
        <dbReference type="ChEBI" id="CHEBI:85099"/>
        <dbReference type="ChEBI" id="CHEBI:85493"/>
        <dbReference type="EC" id="1.3.1.124"/>
    </reaction>
</comment>
<keyword evidence="1" id="KW-0521">NADP</keyword>
<sequence length="311" mass="32198">MPLPKSEYVSNVWRDGIFAGKVVFCTGGAGTICSAQVRALVHLGANAAIIGRNVEKTAAMAKDIETARKGSKVIGLGGVDVRSFESLTKAAEQTVKELGGIDYVIAGAAGNFLAPITGLSTNAFRTVMEIDVVGSFNTLKATLPYLLESAAENKNDGKNPNTGGRIIFVSATLHYSGTPFQTHVAAAKAAIDALSANAAIEFGPRGITSNIIAPGPIGGTEGMERLVGTEGMEASKASVPLGRYGLVKEVADATVYLFSDAGNFVNGDLLVVDGGSWRTSMNGLGGDMSYPRNVLTGEVPKGVKSGRKTKL</sequence>
<dbReference type="PRINTS" id="PR00081">
    <property type="entry name" value="GDHRDH"/>
</dbReference>
<dbReference type="PANTHER" id="PTHR43296:SF2">
    <property type="entry name" value="PEROXISOMAL 2,4-DIENOYL-COA REDUCTASE [(3E)-ENOYL-COA-PRODUCING]"/>
    <property type="match status" value="1"/>
</dbReference>
<dbReference type="GO" id="GO:0005777">
    <property type="term" value="C:peroxisome"/>
    <property type="evidence" value="ECO:0007669"/>
    <property type="project" value="TreeGrafter"/>
</dbReference>
<evidence type="ECO:0000256" key="5">
    <source>
        <dbReference type="ARBA" id="ARBA00048340"/>
    </source>
</evidence>
<comment type="catalytic activity">
    <reaction evidence="4">
        <text>a (2E,4E)-dienoyl-CoA + NADPH + H(+) = a 4,5-saturated-(3E)-enoyl-CoA + NADP(+)</text>
        <dbReference type="Rhea" id="RHEA:45912"/>
        <dbReference type="ChEBI" id="CHEBI:15378"/>
        <dbReference type="ChEBI" id="CHEBI:57783"/>
        <dbReference type="ChEBI" id="CHEBI:58349"/>
        <dbReference type="ChEBI" id="CHEBI:85101"/>
        <dbReference type="ChEBI" id="CHEBI:85493"/>
        <dbReference type="EC" id="1.3.1.124"/>
    </reaction>
</comment>
<dbReference type="InterPro" id="IPR045017">
    <property type="entry name" value="DECR2-like"/>
</dbReference>
<dbReference type="RefSeq" id="XP_024323808.1">
    <property type="nucleotide sequence ID" value="XM_024468656.1"/>
</dbReference>
<dbReference type="GO" id="GO:0009062">
    <property type="term" value="P:fatty acid catabolic process"/>
    <property type="evidence" value="ECO:0007669"/>
    <property type="project" value="InterPro"/>
</dbReference>
<dbReference type="EMBL" id="KV441396">
    <property type="protein sequence ID" value="OAF58523.1"/>
    <property type="molecule type" value="Genomic_DNA"/>
</dbReference>
<dbReference type="OrthoDB" id="2136131at2759"/>
<dbReference type="PANTHER" id="PTHR43296">
    <property type="entry name" value="PEROXISOMAL 2,4-DIENOYL-COA REDUCTASE"/>
    <property type="match status" value="1"/>
</dbReference>
<dbReference type="EC" id="1.3.1.124" evidence="3"/>
<protein>
    <recommendedName>
        <fullName evidence="3">2,4-dienoyl-CoA reductase [(3E)-enoyl-CoA-producing]</fullName>
        <ecNumber evidence="3">1.3.1.124</ecNumber>
    </recommendedName>
</protein>
<dbReference type="InterPro" id="IPR002347">
    <property type="entry name" value="SDR_fam"/>
</dbReference>
<proteinExistence type="predicted"/>
<dbReference type="GeneID" id="36288098"/>
<evidence type="ECO:0000256" key="4">
    <source>
        <dbReference type="ARBA" id="ARBA00048009"/>
    </source>
</evidence>
<accession>A0A177ABD4</accession>
<keyword evidence="2" id="KW-0560">Oxidoreductase</keyword>
<dbReference type="Pfam" id="PF13561">
    <property type="entry name" value="adh_short_C2"/>
    <property type="match status" value="1"/>
</dbReference>